<comment type="caution">
    <text evidence="1">The sequence shown here is derived from an EMBL/GenBank/DDBJ whole genome shotgun (WGS) entry which is preliminary data.</text>
</comment>
<evidence type="ECO:0000313" key="2">
    <source>
        <dbReference type="Proteomes" id="UP000192501"/>
    </source>
</evidence>
<proteinExistence type="predicted"/>
<dbReference type="Proteomes" id="UP000192501">
    <property type="component" value="Unassembled WGS sequence"/>
</dbReference>
<dbReference type="VEuPathDB" id="MicrosporidiaDB:A0H76_1605"/>
<reference evidence="1 2" key="1">
    <citation type="journal article" date="2017" name="Environ. Microbiol.">
        <title>Decay of the glycolytic pathway and adaptation to intranuclear parasitism within Enterocytozoonidae microsporidia.</title>
        <authorList>
            <person name="Wiredu Boakye D."/>
            <person name="Jaroenlak P."/>
            <person name="Prachumwat A."/>
            <person name="Williams T.A."/>
            <person name="Bateman K.S."/>
            <person name="Itsathitphaisarn O."/>
            <person name="Sritunyalucksana K."/>
            <person name="Paszkiewicz K.H."/>
            <person name="Moore K.A."/>
            <person name="Stentiford G.D."/>
            <person name="Williams B.A."/>
        </authorList>
    </citation>
    <scope>NUCLEOTIDE SEQUENCE [LARGE SCALE GENOMIC DNA]</scope>
    <source>
        <strain evidence="2">canceri</strain>
    </source>
</reference>
<gene>
    <name evidence="1" type="ORF">A0H76_1605</name>
</gene>
<evidence type="ECO:0000313" key="1">
    <source>
        <dbReference type="EMBL" id="ORD98980.1"/>
    </source>
</evidence>
<protein>
    <submittedName>
        <fullName evidence="1">Uncharacterized protein</fullName>
    </submittedName>
</protein>
<dbReference type="EMBL" id="LTAI01000350">
    <property type="protein sequence ID" value="ORD98980.1"/>
    <property type="molecule type" value="Genomic_DNA"/>
</dbReference>
<name>A0A1X0QGS7_9MICR</name>
<sequence length="61" mass="7554">MFLHKQKENFYFIYDKNKISKVNKNFIRLKKNRIYKIAQCFYINTEAILSIFIKKGKYLKQ</sequence>
<accession>A0A1X0QGS7</accession>
<organism evidence="1 2">
    <name type="scientific">Hepatospora eriocheir</name>
    <dbReference type="NCBI Taxonomy" id="1081669"/>
    <lineage>
        <taxon>Eukaryota</taxon>
        <taxon>Fungi</taxon>
        <taxon>Fungi incertae sedis</taxon>
        <taxon>Microsporidia</taxon>
        <taxon>Hepatosporidae</taxon>
        <taxon>Hepatospora</taxon>
    </lineage>
</organism>
<dbReference type="AlphaFoldDB" id="A0A1X0QGS7"/>